<dbReference type="AlphaFoldDB" id="A0AAD3CJ50"/>
<proteinExistence type="predicted"/>
<evidence type="ECO:0000256" key="1">
    <source>
        <dbReference type="SAM" id="SignalP"/>
    </source>
</evidence>
<feature type="signal peptide" evidence="1">
    <location>
        <begin position="1"/>
        <end position="23"/>
    </location>
</feature>
<evidence type="ECO:0008006" key="4">
    <source>
        <dbReference type="Google" id="ProtNLM"/>
    </source>
</evidence>
<sequence length="362" mass="42226">MVKHWSIATFLLLLLATLYSCRALSEDERLEEYRKRGYTWPPKEEEYVPNTKEWKERSKHRLHQIELIDQGDGERYQGFMLGVYTSLLGRSFTDYGWGITKAPKAVVDILQKRLHDGLSAENQNIESAQTCLDHGEGQEPLFFDDPNVNREIVDALLPLHEAWSGVDLIPNNSYGLRVYRNESSLLMHVDKTDTHVISSILHVGHGENDEPWPLVIEDYRGNVNEVFLESGDMLFYESSKLLHGRPRPMNGEYYSSLFSHYYPKDWDYETINYDNHIRVPAHWYQGIQREEGDTTPKLVGVETTFKEPECEHGWCDLQRSLKWHNVEAKYGQVFSGDKQYRTLNNIPSEESFQELFSDKDEL</sequence>
<keyword evidence="1" id="KW-0732">Signal</keyword>
<organism evidence="2 3">
    <name type="scientific">Chaetoceros tenuissimus</name>
    <dbReference type="NCBI Taxonomy" id="426638"/>
    <lineage>
        <taxon>Eukaryota</taxon>
        <taxon>Sar</taxon>
        <taxon>Stramenopiles</taxon>
        <taxon>Ochrophyta</taxon>
        <taxon>Bacillariophyta</taxon>
        <taxon>Coscinodiscophyceae</taxon>
        <taxon>Chaetocerotophycidae</taxon>
        <taxon>Chaetocerotales</taxon>
        <taxon>Chaetocerotaceae</taxon>
        <taxon>Chaetoceros</taxon>
    </lineage>
</organism>
<dbReference type="PROSITE" id="PS51257">
    <property type="entry name" value="PROKAR_LIPOPROTEIN"/>
    <property type="match status" value="1"/>
</dbReference>
<reference evidence="2 3" key="1">
    <citation type="journal article" date="2021" name="Sci. Rep.">
        <title>The genome of the diatom Chaetoceros tenuissimus carries an ancient integrated fragment of an extant virus.</title>
        <authorList>
            <person name="Hongo Y."/>
            <person name="Kimura K."/>
            <person name="Takaki Y."/>
            <person name="Yoshida Y."/>
            <person name="Baba S."/>
            <person name="Kobayashi G."/>
            <person name="Nagasaki K."/>
            <person name="Hano T."/>
            <person name="Tomaru Y."/>
        </authorList>
    </citation>
    <scope>NUCLEOTIDE SEQUENCE [LARGE SCALE GENOMIC DNA]</scope>
    <source>
        <strain evidence="2 3">NIES-3715</strain>
    </source>
</reference>
<feature type="chain" id="PRO_5041927086" description="Fe2OG dioxygenase domain-containing protein" evidence="1">
    <location>
        <begin position="24"/>
        <end position="362"/>
    </location>
</feature>
<accession>A0AAD3CJ50</accession>
<evidence type="ECO:0000313" key="3">
    <source>
        <dbReference type="Proteomes" id="UP001054902"/>
    </source>
</evidence>
<gene>
    <name evidence="2" type="ORF">CTEN210_03312</name>
</gene>
<dbReference type="Proteomes" id="UP001054902">
    <property type="component" value="Unassembled WGS sequence"/>
</dbReference>
<dbReference type="EMBL" id="BLLK01000022">
    <property type="protein sequence ID" value="GFH46838.1"/>
    <property type="molecule type" value="Genomic_DNA"/>
</dbReference>
<name>A0AAD3CJ50_9STRA</name>
<keyword evidence="3" id="KW-1185">Reference proteome</keyword>
<evidence type="ECO:0000313" key="2">
    <source>
        <dbReference type="EMBL" id="GFH46838.1"/>
    </source>
</evidence>
<protein>
    <recommendedName>
        <fullName evidence="4">Fe2OG dioxygenase domain-containing protein</fullName>
    </recommendedName>
</protein>
<comment type="caution">
    <text evidence="2">The sequence shown here is derived from an EMBL/GenBank/DDBJ whole genome shotgun (WGS) entry which is preliminary data.</text>
</comment>